<dbReference type="InterPro" id="IPR036259">
    <property type="entry name" value="MFS_trans_sf"/>
</dbReference>
<keyword evidence="8" id="KW-0997">Cell inner membrane</keyword>
<dbReference type="NCBIfam" id="TIGR00710">
    <property type="entry name" value="efflux_Bcr_CflA"/>
    <property type="match status" value="1"/>
</dbReference>
<feature type="transmembrane region" description="Helical" evidence="8">
    <location>
        <begin position="102"/>
        <end position="123"/>
    </location>
</feature>
<feature type="domain" description="Major facilitator superfamily (MFS) profile" evidence="9">
    <location>
        <begin position="11"/>
        <end position="392"/>
    </location>
</feature>
<keyword evidence="4" id="KW-1003">Cell membrane</keyword>
<dbReference type="RefSeq" id="WP_101522588.1">
    <property type="nucleotide sequence ID" value="NZ_PKLZ01000014.1"/>
</dbReference>
<dbReference type="Proteomes" id="UP000234845">
    <property type="component" value="Unassembled WGS sequence"/>
</dbReference>
<keyword evidence="6 8" id="KW-1133">Transmembrane helix</keyword>
<feature type="transmembrane region" description="Helical" evidence="8">
    <location>
        <begin position="369"/>
        <end position="387"/>
    </location>
</feature>
<dbReference type="InterPro" id="IPR020846">
    <property type="entry name" value="MFS_dom"/>
</dbReference>
<dbReference type="GO" id="GO:1990961">
    <property type="term" value="P:xenobiotic detoxification by transmembrane export across the plasma membrane"/>
    <property type="evidence" value="ECO:0007669"/>
    <property type="project" value="InterPro"/>
</dbReference>
<organism evidence="10 11">
    <name type="scientific">Kineobactrum sediminis</name>
    <dbReference type="NCBI Taxonomy" id="1905677"/>
    <lineage>
        <taxon>Bacteria</taxon>
        <taxon>Pseudomonadati</taxon>
        <taxon>Pseudomonadota</taxon>
        <taxon>Gammaproteobacteria</taxon>
        <taxon>Cellvibrionales</taxon>
        <taxon>Halieaceae</taxon>
        <taxon>Kineobactrum</taxon>
    </lineage>
</organism>
<evidence type="ECO:0000259" key="9">
    <source>
        <dbReference type="PROSITE" id="PS50850"/>
    </source>
</evidence>
<keyword evidence="3 8" id="KW-0813">Transport</keyword>
<dbReference type="InterPro" id="IPR005829">
    <property type="entry name" value="Sugar_transporter_CS"/>
</dbReference>
<dbReference type="PROSITE" id="PS50850">
    <property type="entry name" value="MFS"/>
    <property type="match status" value="1"/>
</dbReference>
<dbReference type="InterPro" id="IPR050189">
    <property type="entry name" value="MFS_Efflux_Transporters"/>
</dbReference>
<keyword evidence="5 8" id="KW-0812">Transmembrane</keyword>
<feature type="transmembrane region" description="Helical" evidence="8">
    <location>
        <begin position="163"/>
        <end position="186"/>
    </location>
</feature>
<dbReference type="EMBL" id="PKLZ01000014">
    <property type="protein sequence ID" value="PLW81387.1"/>
    <property type="molecule type" value="Genomic_DNA"/>
</dbReference>
<feature type="transmembrane region" description="Helical" evidence="8">
    <location>
        <begin position="7"/>
        <end position="26"/>
    </location>
</feature>
<feature type="transmembrane region" description="Helical" evidence="8">
    <location>
        <begin position="249"/>
        <end position="268"/>
    </location>
</feature>
<evidence type="ECO:0000256" key="8">
    <source>
        <dbReference type="RuleBase" id="RU365088"/>
    </source>
</evidence>
<evidence type="ECO:0000256" key="6">
    <source>
        <dbReference type="ARBA" id="ARBA00022989"/>
    </source>
</evidence>
<dbReference type="PANTHER" id="PTHR43124:SF3">
    <property type="entry name" value="CHLORAMPHENICOL EFFLUX PUMP RV0191"/>
    <property type="match status" value="1"/>
</dbReference>
<evidence type="ECO:0000313" key="10">
    <source>
        <dbReference type="EMBL" id="PLW81387.1"/>
    </source>
</evidence>
<keyword evidence="7 8" id="KW-0472">Membrane</keyword>
<proteinExistence type="inferred from homology"/>
<gene>
    <name evidence="10" type="ORF">CWI75_16280</name>
</gene>
<sequence length="397" mass="42043">MTHSQHTPLAIIFALGFTMMLGPFAIDTYLPAFPDIAADLGVDINVVSLTISIYMFAIALGQLVGGALSDRFGRRRVLVTGLLLFAGASFFLSQAQTIESLLLGRVIQAIGGGFTAVSIPALVRDRVNGLQAAKLFSMIGLVAIVAPAIAPSIGTLLLRFGDWGIVFAFLGIYALCLLPLLSVTVFKGPRRPPAGPGGISMLKRYLEVLREHRALPHIGWQAAGFGGLIIFVTWSAFIYQLHYEQSRDAFALLFACNIVTMFCCNLLNRMLLNRLTSLQILRGATVAQAVAAIWLVGVALLDGSVFTFLPGMMLYAGALGAISPNNQASFLEYFPNSSGSAAALMGTATFALGGIASGLSTLLPQTLPAVTLCMLACSLAALGFMALRGTRNHATQP</sequence>
<dbReference type="SUPFAM" id="SSF103473">
    <property type="entry name" value="MFS general substrate transporter"/>
    <property type="match status" value="1"/>
</dbReference>
<dbReference type="OrthoDB" id="9812221at2"/>
<dbReference type="AlphaFoldDB" id="A0A2N5XZ20"/>
<evidence type="ECO:0000256" key="5">
    <source>
        <dbReference type="ARBA" id="ARBA00022692"/>
    </source>
</evidence>
<dbReference type="InterPro" id="IPR011701">
    <property type="entry name" value="MFS"/>
</dbReference>
<feature type="transmembrane region" description="Helical" evidence="8">
    <location>
        <begin position="77"/>
        <end position="96"/>
    </location>
</feature>
<dbReference type="PROSITE" id="PS00216">
    <property type="entry name" value="SUGAR_TRANSPORT_1"/>
    <property type="match status" value="1"/>
</dbReference>
<dbReference type="GO" id="GO:0005886">
    <property type="term" value="C:plasma membrane"/>
    <property type="evidence" value="ECO:0007669"/>
    <property type="project" value="UniProtKB-SubCell"/>
</dbReference>
<dbReference type="CDD" id="cd17320">
    <property type="entry name" value="MFS_MdfA_MDR_like"/>
    <property type="match status" value="1"/>
</dbReference>
<comment type="caution">
    <text evidence="8">Lacks conserved residue(s) required for the propagation of feature annotation.</text>
</comment>
<comment type="similarity">
    <text evidence="2 8">Belongs to the major facilitator superfamily. Bcr/CmlA family.</text>
</comment>
<evidence type="ECO:0000256" key="7">
    <source>
        <dbReference type="ARBA" id="ARBA00023136"/>
    </source>
</evidence>
<feature type="transmembrane region" description="Helical" evidence="8">
    <location>
        <begin position="135"/>
        <end position="157"/>
    </location>
</feature>
<dbReference type="Gene3D" id="1.20.1720.10">
    <property type="entry name" value="Multidrug resistance protein D"/>
    <property type="match status" value="1"/>
</dbReference>
<evidence type="ECO:0000256" key="4">
    <source>
        <dbReference type="ARBA" id="ARBA00022475"/>
    </source>
</evidence>
<feature type="transmembrane region" description="Helical" evidence="8">
    <location>
        <begin position="218"/>
        <end position="237"/>
    </location>
</feature>
<reference evidence="11" key="1">
    <citation type="submission" date="2017-11" db="EMBL/GenBank/DDBJ databases">
        <title>The draft genome sequence of Chromatocurvus sp. F02.</title>
        <authorList>
            <person name="Du Z.-J."/>
            <person name="Chang Y.-Q."/>
        </authorList>
    </citation>
    <scope>NUCLEOTIDE SEQUENCE [LARGE SCALE GENOMIC DNA]</scope>
    <source>
        <strain evidence="11">F02</strain>
    </source>
</reference>
<feature type="transmembrane region" description="Helical" evidence="8">
    <location>
        <begin position="46"/>
        <end position="65"/>
    </location>
</feature>
<dbReference type="PANTHER" id="PTHR43124">
    <property type="entry name" value="PURINE EFFLUX PUMP PBUE"/>
    <property type="match status" value="1"/>
</dbReference>
<evidence type="ECO:0000256" key="3">
    <source>
        <dbReference type="ARBA" id="ARBA00022448"/>
    </source>
</evidence>
<evidence type="ECO:0000256" key="2">
    <source>
        <dbReference type="ARBA" id="ARBA00006236"/>
    </source>
</evidence>
<dbReference type="InterPro" id="IPR004812">
    <property type="entry name" value="Efflux_drug-R_Bcr/CmlA"/>
</dbReference>
<evidence type="ECO:0000313" key="11">
    <source>
        <dbReference type="Proteomes" id="UP000234845"/>
    </source>
</evidence>
<protein>
    <recommendedName>
        <fullName evidence="8">Bcr/CflA family efflux transporter</fullName>
    </recommendedName>
</protein>
<keyword evidence="11" id="KW-1185">Reference proteome</keyword>
<dbReference type="Pfam" id="PF07690">
    <property type="entry name" value="MFS_1"/>
    <property type="match status" value="1"/>
</dbReference>
<comment type="caution">
    <text evidence="10">The sequence shown here is derived from an EMBL/GenBank/DDBJ whole genome shotgun (WGS) entry which is preliminary data.</text>
</comment>
<feature type="transmembrane region" description="Helical" evidence="8">
    <location>
        <begin position="342"/>
        <end position="363"/>
    </location>
</feature>
<evidence type="ECO:0000256" key="1">
    <source>
        <dbReference type="ARBA" id="ARBA00004651"/>
    </source>
</evidence>
<comment type="subcellular location">
    <subcellularLocation>
        <location evidence="8">Cell inner membrane</location>
        <topology evidence="8">Multi-pass membrane protein</topology>
    </subcellularLocation>
    <subcellularLocation>
        <location evidence="1">Cell membrane</location>
        <topology evidence="1">Multi-pass membrane protein</topology>
    </subcellularLocation>
</comment>
<accession>A0A2N5XZ20</accession>
<name>A0A2N5XZ20_9GAMM</name>
<dbReference type="GO" id="GO:0042910">
    <property type="term" value="F:xenobiotic transmembrane transporter activity"/>
    <property type="evidence" value="ECO:0007669"/>
    <property type="project" value="InterPro"/>
</dbReference>